<accession>A0A2G5SA57</accession>
<reference evidence="2" key="1">
    <citation type="submission" date="2017-10" db="EMBL/GenBank/DDBJ databases">
        <title>Rapid genome shrinkage in a self-fertile nematode reveals novel sperm competition proteins.</title>
        <authorList>
            <person name="Yin D."/>
            <person name="Schwarz E.M."/>
            <person name="Thomas C.G."/>
            <person name="Felde R.L."/>
            <person name="Korf I.F."/>
            <person name="Cutter A.D."/>
            <person name="Schartner C.M."/>
            <person name="Ralston E.J."/>
            <person name="Meyer B.J."/>
            <person name="Haag E.S."/>
        </authorList>
    </citation>
    <scope>NUCLEOTIDE SEQUENCE [LARGE SCALE GENOMIC DNA]</scope>
    <source>
        <strain evidence="2">JU1422</strain>
    </source>
</reference>
<dbReference type="Proteomes" id="UP000230233">
    <property type="component" value="Unassembled WGS sequence"/>
</dbReference>
<evidence type="ECO:0000313" key="2">
    <source>
        <dbReference type="Proteomes" id="UP000230233"/>
    </source>
</evidence>
<keyword evidence="2" id="KW-1185">Reference proteome</keyword>
<gene>
    <name evidence="1" type="ORF">B9Z55_028741</name>
</gene>
<name>A0A2G5SA57_9PELO</name>
<protein>
    <submittedName>
        <fullName evidence="1">Uncharacterized protein</fullName>
    </submittedName>
</protein>
<dbReference type="EMBL" id="PDUG01000033">
    <property type="protein sequence ID" value="PIC11944.1"/>
    <property type="molecule type" value="Genomic_DNA"/>
</dbReference>
<comment type="caution">
    <text evidence="1">The sequence shown here is derived from an EMBL/GenBank/DDBJ whole genome shotgun (WGS) entry which is preliminary data.</text>
</comment>
<evidence type="ECO:0000313" key="1">
    <source>
        <dbReference type="EMBL" id="PIC11944.1"/>
    </source>
</evidence>
<proteinExistence type="predicted"/>
<dbReference type="AlphaFoldDB" id="A0A2G5SA57"/>
<sequence length="68" mass="7878">MGEVRIICRLHQTTTDVETSKLRMAKGQHERRRKERVCGLDSGQGWCAIGSFKDSKEQGNEKFDEDFF</sequence>
<organism evidence="1 2">
    <name type="scientific">Caenorhabditis nigoni</name>
    <dbReference type="NCBI Taxonomy" id="1611254"/>
    <lineage>
        <taxon>Eukaryota</taxon>
        <taxon>Metazoa</taxon>
        <taxon>Ecdysozoa</taxon>
        <taxon>Nematoda</taxon>
        <taxon>Chromadorea</taxon>
        <taxon>Rhabditida</taxon>
        <taxon>Rhabditina</taxon>
        <taxon>Rhabditomorpha</taxon>
        <taxon>Rhabditoidea</taxon>
        <taxon>Rhabditidae</taxon>
        <taxon>Peloderinae</taxon>
        <taxon>Caenorhabditis</taxon>
    </lineage>
</organism>